<dbReference type="InterPro" id="IPR029021">
    <property type="entry name" value="Prot-tyrosine_phosphatase-like"/>
</dbReference>
<organism evidence="11 12">
    <name type="scientific">Tachysurus vachellii</name>
    <name type="common">Darkbarbel catfish</name>
    <name type="synonym">Pelteobagrus vachellii</name>
    <dbReference type="NCBI Taxonomy" id="175792"/>
    <lineage>
        <taxon>Eukaryota</taxon>
        <taxon>Metazoa</taxon>
        <taxon>Chordata</taxon>
        <taxon>Craniata</taxon>
        <taxon>Vertebrata</taxon>
        <taxon>Euteleostomi</taxon>
        <taxon>Actinopterygii</taxon>
        <taxon>Neopterygii</taxon>
        <taxon>Teleostei</taxon>
        <taxon>Ostariophysi</taxon>
        <taxon>Siluriformes</taxon>
        <taxon>Bagridae</taxon>
        <taxon>Tachysurus</taxon>
    </lineage>
</organism>
<evidence type="ECO:0000256" key="8">
    <source>
        <dbReference type="SAM" id="MobiDB-lite"/>
    </source>
</evidence>
<dbReference type="InterPro" id="IPR016130">
    <property type="entry name" value="Tyr_Pase_AS"/>
</dbReference>
<dbReference type="GO" id="GO:0004726">
    <property type="term" value="F:non-membrane spanning protein tyrosine phosphatase activity"/>
    <property type="evidence" value="ECO:0007669"/>
    <property type="project" value="InterPro"/>
</dbReference>
<dbReference type="PRINTS" id="PR00700">
    <property type="entry name" value="PRTYPHPHTASE"/>
</dbReference>
<feature type="compositionally biased region" description="Basic residues" evidence="8">
    <location>
        <begin position="1097"/>
        <end position="1115"/>
    </location>
</feature>
<name>A0AA88LVI2_TACVA</name>
<dbReference type="SMART" id="SM00404">
    <property type="entry name" value="PTPc_motif"/>
    <property type="match status" value="1"/>
</dbReference>
<reference evidence="11" key="1">
    <citation type="submission" date="2023-08" db="EMBL/GenBank/DDBJ databases">
        <title>Pelteobagrus vachellii genome.</title>
        <authorList>
            <person name="Liu H."/>
        </authorList>
    </citation>
    <scope>NUCLEOTIDE SEQUENCE</scope>
    <source>
        <strain evidence="11">PRFRI_2022a</strain>
        <tissue evidence="11">Muscle</tissue>
    </source>
</reference>
<feature type="compositionally biased region" description="Polar residues" evidence="8">
    <location>
        <begin position="1074"/>
        <end position="1084"/>
    </location>
</feature>
<dbReference type="InterPro" id="IPR003595">
    <property type="entry name" value="Tyr_Pase_cat"/>
</dbReference>
<dbReference type="FunFam" id="3.90.190.10:FF:000045">
    <property type="entry name" value="Tyrosine-protein phosphatase non-receptor type 12"/>
    <property type="match status" value="1"/>
</dbReference>
<dbReference type="GO" id="GO:0050868">
    <property type="term" value="P:negative regulation of T cell activation"/>
    <property type="evidence" value="ECO:0007669"/>
    <property type="project" value="TreeGrafter"/>
</dbReference>
<dbReference type="EMBL" id="JAVHJS010000020">
    <property type="protein sequence ID" value="KAK2825053.1"/>
    <property type="molecule type" value="Genomic_DNA"/>
</dbReference>
<protein>
    <recommendedName>
        <fullName evidence="2">protein-tyrosine-phosphatase</fullName>
        <ecNumber evidence="2">3.1.3.48</ecNumber>
    </recommendedName>
</protein>
<dbReference type="PANTHER" id="PTHR45983:SF1">
    <property type="entry name" value="TYROSINE-PROTEIN PHOSPHATASE NON-RECEPTOR TYPE 22"/>
    <property type="match status" value="1"/>
</dbReference>
<evidence type="ECO:0000256" key="1">
    <source>
        <dbReference type="ARBA" id="ARBA00004496"/>
    </source>
</evidence>
<keyword evidence="12" id="KW-1185">Reference proteome</keyword>
<evidence type="ECO:0000256" key="2">
    <source>
        <dbReference type="ARBA" id="ARBA00013064"/>
    </source>
</evidence>
<evidence type="ECO:0000259" key="10">
    <source>
        <dbReference type="PROSITE" id="PS50056"/>
    </source>
</evidence>
<dbReference type="Pfam" id="PF00102">
    <property type="entry name" value="Y_phosphatase"/>
    <property type="match status" value="1"/>
</dbReference>
<feature type="region of interest" description="Disordered" evidence="8">
    <location>
        <begin position="1000"/>
        <end position="1130"/>
    </location>
</feature>
<evidence type="ECO:0000256" key="5">
    <source>
        <dbReference type="ARBA" id="ARBA00022801"/>
    </source>
</evidence>
<evidence type="ECO:0000313" key="12">
    <source>
        <dbReference type="Proteomes" id="UP001187315"/>
    </source>
</evidence>
<evidence type="ECO:0000259" key="9">
    <source>
        <dbReference type="PROSITE" id="PS50055"/>
    </source>
</evidence>
<feature type="region of interest" description="Disordered" evidence="8">
    <location>
        <begin position="656"/>
        <end position="705"/>
    </location>
</feature>
<feature type="compositionally biased region" description="Acidic residues" evidence="8">
    <location>
        <begin position="322"/>
        <end position="338"/>
    </location>
</feature>
<gene>
    <name evidence="11" type="ORF">Q7C36_018980</name>
</gene>
<dbReference type="EC" id="3.1.3.48" evidence="2"/>
<accession>A0AA88LVI2</accession>
<dbReference type="InterPro" id="IPR000387">
    <property type="entry name" value="Tyr_Pase_dom"/>
</dbReference>
<dbReference type="GO" id="GO:0005634">
    <property type="term" value="C:nucleus"/>
    <property type="evidence" value="ECO:0007669"/>
    <property type="project" value="TreeGrafter"/>
</dbReference>
<dbReference type="PROSITE" id="PS50056">
    <property type="entry name" value="TYR_PHOSPHATASE_2"/>
    <property type="match status" value="1"/>
</dbReference>
<proteinExistence type="inferred from homology"/>
<feature type="region of interest" description="Disordered" evidence="8">
    <location>
        <begin position="361"/>
        <end position="386"/>
    </location>
</feature>
<evidence type="ECO:0000256" key="4">
    <source>
        <dbReference type="ARBA" id="ARBA00022553"/>
    </source>
</evidence>
<comment type="subcellular location">
    <subcellularLocation>
        <location evidence="1">Cytoplasm</location>
    </subcellularLocation>
</comment>
<feature type="region of interest" description="Disordered" evidence="8">
    <location>
        <begin position="952"/>
        <end position="973"/>
    </location>
</feature>
<dbReference type="InterPro" id="IPR000242">
    <property type="entry name" value="PTP_cat"/>
</dbReference>
<dbReference type="InterPro" id="IPR047170">
    <property type="entry name" value="PTN12/18/22"/>
</dbReference>
<dbReference type="GO" id="GO:0005737">
    <property type="term" value="C:cytoplasm"/>
    <property type="evidence" value="ECO:0007669"/>
    <property type="project" value="UniProtKB-SubCell"/>
</dbReference>
<keyword evidence="3" id="KW-0963">Cytoplasm</keyword>
<comment type="caution">
    <text evidence="11">The sequence shown here is derived from an EMBL/GenBank/DDBJ whole genome shotgun (WGS) entry which is preliminary data.</text>
</comment>
<evidence type="ECO:0000313" key="11">
    <source>
        <dbReference type="EMBL" id="KAK2825053.1"/>
    </source>
</evidence>
<evidence type="ECO:0000256" key="7">
    <source>
        <dbReference type="ARBA" id="ARBA00034734"/>
    </source>
</evidence>
<keyword evidence="6" id="KW-0904">Protein phosphatase</keyword>
<feature type="region of interest" description="Disordered" evidence="8">
    <location>
        <begin position="306"/>
        <end position="346"/>
    </location>
</feature>
<feature type="compositionally biased region" description="Polar residues" evidence="8">
    <location>
        <begin position="1001"/>
        <end position="1034"/>
    </location>
</feature>
<evidence type="ECO:0000256" key="6">
    <source>
        <dbReference type="ARBA" id="ARBA00022912"/>
    </source>
</evidence>
<dbReference type="Proteomes" id="UP001187315">
    <property type="component" value="Unassembled WGS sequence"/>
</dbReference>
<keyword evidence="4" id="KW-0597">Phosphoprotein</keyword>
<feature type="domain" description="Tyrosine specific protein phosphatases" evidence="10">
    <location>
        <begin position="211"/>
        <end position="285"/>
    </location>
</feature>
<feature type="region of interest" description="Disordered" evidence="8">
    <location>
        <begin position="567"/>
        <end position="594"/>
    </location>
</feature>
<dbReference type="SMART" id="SM00194">
    <property type="entry name" value="PTPc"/>
    <property type="match status" value="1"/>
</dbReference>
<dbReference type="SUPFAM" id="SSF52799">
    <property type="entry name" value="(Phosphotyrosine protein) phosphatases II"/>
    <property type="match status" value="1"/>
</dbReference>
<keyword evidence="5" id="KW-0378">Hydrolase</keyword>
<feature type="domain" description="Tyrosine-protein phosphatase" evidence="9">
    <location>
        <begin position="29"/>
        <end position="294"/>
    </location>
</feature>
<dbReference type="Gene3D" id="3.90.190.10">
    <property type="entry name" value="Protein tyrosine phosphatase superfamily"/>
    <property type="match status" value="1"/>
</dbReference>
<dbReference type="AlphaFoldDB" id="A0AA88LVI2"/>
<dbReference type="PANTHER" id="PTHR45983">
    <property type="entry name" value="TYROSINE PHOSPHATSE N18, PUTATIVE-RELATED"/>
    <property type="match status" value="1"/>
</dbReference>
<sequence length="1156" mass="129910">MELQAEVLRSFLDQFSSKEATSAHEDSAYAVEFLKLKRQSTKYRTEKTYSTKAADRQDNVKKNRYKDIVPFDHSRVKLSLNTSKNDTDYINANFIRGVFGPTEYIATQGPLPHTVLDFWRMLWEYNVQVIVMACREFEMGRKKCERYWPERLVDVFLCEPFTIHCESEENKGDYLIRSLKVTFKNSSRTLKQLHYMNWPDHGVPDSIPPILELLQDMHVFQQQDDVPICIHCSAGCGRTGVLCAIDYTWNLLKKQMIPMDFSIYDLVQEMRTQRPSIVQTKEQYELVYRAITFLFKKHLEMMASSSKQKEVPAAPPPIPVDSESEASDFSESEEELEPADQNRLHPCYDSRYNEKEFPNHVAPSAVSRPPHLQPPSSSDPKRTPVDRLSDMKNWARSKMSPRATATGQLQKTDLGVQKSQINKPRPFQETYFGYQMSQTPNPPTCQETSLGHRKSQILEPSPLLQIDLGYKKSQILEPPPVQPTALGYRMSQILEPPPPQPTDLRYRKSQILEPPPMQPTDLGYQKSQVLEPPPLRQTDIGYRKSQILEPALLQQADTGYQRSEILEPPPLPQINSGFRKAQIPKPPRSQKTDIGCRKSQIFETPPVQDTDLGYQKSQILEHTLLKQIDIGCQKSQIVEPTPIQQTDLGFLKSQILKPPRPQKTDHGCHNPHTPESATTNQNQHNETLKSNHYIRPTPEEEPRPDQMLQTKMDNVGAHLQAPSICLTVEDPYFDPDSSLSPEPTVYTDAAPVFLENPCYIDPTLALKTQSTELPVKDKYTGVTTPISDEDSPPPLPERTPESYIMADEDVPQILTPTLQLPTESPLLNDTDVDDISDKGDTASIGVNQSLTLTIPPDTFSVTEGGSLPSPAPPLPERTPESFEMANDEDLLQNAVQEKPQESVLRVGKSSEWSGNSNLDVPDFNRSWSRSKSLRVRLSLNVPVNIPSIAPLHIPTKEPPKSLSPPLPECTPDSFLMKDTQASLTPPLPRRTPESYIVVTKEAQSNSAPCQDDTVQQMQRLGTSSEWAGNSQPMTSFDVMSRSKSVKVKSSKRECLSVVPLPHPDGGASAEPVLSTEQDQTSSDSGPPAVEPAEKISLPKKCRTKSLRLWKGKQKKKETAVSAPVPPNHGATAGFIFSFGTRFGKPKGPRGQPETWV</sequence>
<dbReference type="PROSITE" id="PS50055">
    <property type="entry name" value="TYR_PHOSPHATASE_PTP"/>
    <property type="match status" value="1"/>
</dbReference>
<comment type="similarity">
    <text evidence="7">Belongs to the protein-tyrosine phosphatase family. Non-receptor class 4 subfamily.</text>
</comment>
<dbReference type="PROSITE" id="PS00383">
    <property type="entry name" value="TYR_PHOSPHATASE_1"/>
    <property type="match status" value="1"/>
</dbReference>
<dbReference type="GO" id="GO:0050852">
    <property type="term" value="P:T cell receptor signaling pathway"/>
    <property type="evidence" value="ECO:0007669"/>
    <property type="project" value="TreeGrafter"/>
</dbReference>
<evidence type="ECO:0000256" key="3">
    <source>
        <dbReference type="ARBA" id="ARBA00022490"/>
    </source>
</evidence>
<feature type="compositionally biased region" description="Polar residues" evidence="8">
    <location>
        <begin position="673"/>
        <end position="690"/>
    </location>
</feature>